<dbReference type="PROSITE" id="PS50908">
    <property type="entry name" value="RWD"/>
    <property type="match status" value="1"/>
</dbReference>
<evidence type="ECO:0000259" key="1">
    <source>
        <dbReference type="PROSITE" id="PS50908"/>
    </source>
</evidence>
<organism evidence="2 3">
    <name type="scientific">Spodoptera litura</name>
    <name type="common">Asian cotton leafworm</name>
    <dbReference type="NCBI Taxonomy" id="69820"/>
    <lineage>
        <taxon>Eukaryota</taxon>
        <taxon>Metazoa</taxon>
        <taxon>Ecdysozoa</taxon>
        <taxon>Arthropoda</taxon>
        <taxon>Hexapoda</taxon>
        <taxon>Insecta</taxon>
        <taxon>Pterygota</taxon>
        <taxon>Neoptera</taxon>
        <taxon>Endopterygota</taxon>
        <taxon>Lepidoptera</taxon>
        <taxon>Glossata</taxon>
        <taxon>Ditrysia</taxon>
        <taxon>Noctuoidea</taxon>
        <taxon>Noctuidae</taxon>
        <taxon>Amphipyrinae</taxon>
        <taxon>Spodoptera</taxon>
    </lineage>
</organism>
<protein>
    <submittedName>
        <fullName evidence="3">RWD domain-containing protein 1-like</fullName>
    </submittedName>
</protein>
<name>A0A9J7EVU0_SPOLT</name>
<proteinExistence type="predicted"/>
<dbReference type="AlphaFoldDB" id="A0A9J7EVU0"/>
<dbReference type="InterPro" id="IPR040213">
    <property type="entry name" value="GIR2-like"/>
</dbReference>
<dbReference type="Proteomes" id="UP000301870">
    <property type="component" value="Unplaced"/>
</dbReference>
<dbReference type="GeneID" id="111363952"/>
<reference evidence="3" key="1">
    <citation type="submission" date="2025-08" db="UniProtKB">
        <authorList>
            <consortium name="RefSeq"/>
        </authorList>
    </citation>
    <scope>IDENTIFICATION</scope>
    <source>
        <strain evidence="3">Ishihara</strain>
        <tissue evidence="3">Whole body</tissue>
    </source>
</reference>
<accession>A0A9J7EVU0</accession>
<feature type="domain" description="RWD" evidence="1">
    <location>
        <begin position="9"/>
        <end position="103"/>
    </location>
</feature>
<keyword evidence="2" id="KW-1185">Reference proteome</keyword>
<gene>
    <name evidence="3" type="primary">LOC111363952</name>
</gene>
<dbReference type="InterPro" id="IPR016135">
    <property type="entry name" value="UBQ-conjugating_enzyme/RWD"/>
</dbReference>
<dbReference type="OrthoDB" id="277175at2759"/>
<dbReference type="KEGG" id="sliu:111363952"/>
<dbReference type="SUPFAM" id="SSF54495">
    <property type="entry name" value="UBC-like"/>
    <property type="match status" value="1"/>
</dbReference>
<dbReference type="RefSeq" id="XP_022836583.1">
    <property type="nucleotide sequence ID" value="XM_022980815.1"/>
</dbReference>
<dbReference type="PANTHER" id="PTHR12292">
    <property type="entry name" value="RWD DOMAIN-CONTAINING PROTEIN"/>
    <property type="match status" value="1"/>
</dbReference>
<sequence>MDYQYEQASEVEALDSIYYGDMQIIETKPFHKFSIPIKSEGFDEGEGLACQLVFTYTAKYPDEVPVIEIEDEENFDDVVDKDELLSHLTEQVMTSLLYVKHRI</sequence>
<dbReference type="SMART" id="SM00591">
    <property type="entry name" value="RWD"/>
    <property type="match status" value="1"/>
</dbReference>
<dbReference type="InterPro" id="IPR006575">
    <property type="entry name" value="RWD_dom"/>
</dbReference>
<evidence type="ECO:0000313" key="2">
    <source>
        <dbReference type="Proteomes" id="UP000301870"/>
    </source>
</evidence>
<evidence type="ECO:0000313" key="3">
    <source>
        <dbReference type="RefSeq" id="XP_022836583.1"/>
    </source>
</evidence>
<dbReference type="Gene3D" id="3.10.110.10">
    <property type="entry name" value="Ubiquitin Conjugating Enzyme"/>
    <property type="match status" value="1"/>
</dbReference>
<dbReference type="Pfam" id="PF05773">
    <property type="entry name" value="RWD"/>
    <property type="match status" value="1"/>
</dbReference>